<sequence length="49" mass="5981">MKILNFIHLMVAQAFYRWALREISPLHPDVPRIMLRQQELADKERRMFA</sequence>
<dbReference type="EMBL" id="JADDOJ010000007">
    <property type="protein sequence ID" value="MBE7939573.1"/>
    <property type="molecule type" value="Genomic_DNA"/>
</dbReference>
<comment type="caution">
    <text evidence="1">The sequence shown here is derived from an EMBL/GenBank/DDBJ whole genome shotgun (WGS) entry which is preliminary data.</text>
</comment>
<dbReference type="Proteomes" id="UP000715965">
    <property type="component" value="Unassembled WGS sequence"/>
</dbReference>
<accession>A0ABR9SB70</accession>
<gene>
    <name evidence="1" type="ORF">IM725_03170</name>
</gene>
<proteinExistence type="predicted"/>
<evidence type="ECO:0000313" key="1">
    <source>
        <dbReference type="EMBL" id="MBE7939573.1"/>
    </source>
</evidence>
<keyword evidence="2" id="KW-1185">Reference proteome</keyword>
<evidence type="ECO:0000313" key="2">
    <source>
        <dbReference type="Proteomes" id="UP000715965"/>
    </source>
</evidence>
<reference evidence="1 2" key="1">
    <citation type="submission" date="2020-10" db="EMBL/GenBank/DDBJ databases">
        <title>Draft genome of Ramlibacter aquaticus LMG 30558.</title>
        <authorList>
            <person name="Props R."/>
        </authorList>
    </citation>
    <scope>NUCLEOTIDE SEQUENCE [LARGE SCALE GENOMIC DNA]</scope>
    <source>
        <strain evidence="1 2">LMG 30558</strain>
    </source>
</reference>
<protein>
    <submittedName>
        <fullName evidence="1">Uncharacterized protein</fullName>
    </submittedName>
</protein>
<name>A0ABR9SB70_9BURK</name>
<dbReference type="RefSeq" id="WP_193779125.1">
    <property type="nucleotide sequence ID" value="NZ_JADDOJ010000007.1"/>
</dbReference>
<organism evidence="1 2">
    <name type="scientific">Ramlibacter aquaticus</name>
    <dbReference type="NCBI Taxonomy" id="2780094"/>
    <lineage>
        <taxon>Bacteria</taxon>
        <taxon>Pseudomonadati</taxon>
        <taxon>Pseudomonadota</taxon>
        <taxon>Betaproteobacteria</taxon>
        <taxon>Burkholderiales</taxon>
        <taxon>Comamonadaceae</taxon>
        <taxon>Ramlibacter</taxon>
    </lineage>
</organism>